<gene>
    <name evidence="2" type="ORF">VNO78_00739</name>
</gene>
<protein>
    <submittedName>
        <fullName evidence="2">Uncharacterized protein</fullName>
    </submittedName>
</protein>
<proteinExistence type="predicted"/>
<dbReference type="AlphaFoldDB" id="A0AAN9SZR4"/>
<keyword evidence="1" id="KW-1133">Transmembrane helix</keyword>
<keyword evidence="1" id="KW-0812">Transmembrane</keyword>
<accession>A0AAN9SZR4</accession>
<reference evidence="2 3" key="1">
    <citation type="submission" date="2024-01" db="EMBL/GenBank/DDBJ databases">
        <title>The genomes of 5 underutilized Papilionoideae crops provide insights into root nodulation and disease resistanc.</title>
        <authorList>
            <person name="Jiang F."/>
        </authorList>
    </citation>
    <scope>NUCLEOTIDE SEQUENCE [LARGE SCALE GENOMIC DNA]</scope>
    <source>
        <strain evidence="2">DUOXIRENSHENG_FW03</strain>
        <tissue evidence="2">Leaves</tissue>
    </source>
</reference>
<comment type="caution">
    <text evidence="2">The sequence shown here is derived from an EMBL/GenBank/DDBJ whole genome shotgun (WGS) entry which is preliminary data.</text>
</comment>
<keyword evidence="3" id="KW-1185">Reference proteome</keyword>
<sequence length="114" mass="12692">MSSFQGAKSFLIHSWRGLLLGNQTKGAKIFYAVGCLGVYSTLVYALGVTQLGIDLTFGSLAGTHWPHLCSTKCYGQRDVEDVEGLSRDLKSRSDCRNSYLQCGDHKIFEDFYEL</sequence>
<evidence type="ECO:0000313" key="3">
    <source>
        <dbReference type="Proteomes" id="UP001386955"/>
    </source>
</evidence>
<evidence type="ECO:0000313" key="2">
    <source>
        <dbReference type="EMBL" id="KAK7410169.1"/>
    </source>
</evidence>
<name>A0AAN9SZR4_PSOTE</name>
<evidence type="ECO:0000256" key="1">
    <source>
        <dbReference type="SAM" id="Phobius"/>
    </source>
</evidence>
<keyword evidence="1" id="KW-0472">Membrane</keyword>
<dbReference type="EMBL" id="JAYMYS010000001">
    <property type="protein sequence ID" value="KAK7410169.1"/>
    <property type="molecule type" value="Genomic_DNA"/>
</dbReference>
<dbReference type="Proteomes" id="UP001386955">
    <property type="component" value="Unassembled WGS sequence"/>
</dbReference>
<organism evidence="2 3">
    <name type="scientific">Psophocarpus tetragonolobus</name>
    <name type="common">Winged bean</name>
    <name type="synonym">Dolichos tetragonolobus</name>
    <dbReference type="NCBI Taxonomy" id="3891"/>
    <lineage>
        <taxon>Eukaryota</taxon>
        <taxon>Viridiplantae</taxon>
        <taxon>Streptophyta</taxon>
        <taxon>Embryophyta</taxon>
        <taxon>Tracheophyta</taxon>
        <taxon>Spermatophyta</taxon>
        <taxon>Magnoliopsida</taxon>
        <taxon>eudicotyledons</taxon>
        <taxon>Gunneridae</taxon>
        <taxon>Pentapetalae</taxon>
        <taxon>rosids</taxon>
        <taxon>fabids</taxon>
        <taxon>Fabales</taxon>
        <taxon>Fabaceae</taxon>
        <taxon>Papilionoideae</taxon>
        <taxon>50 kb inversion clade</taxon>
        <taxon>NPAAA clade</taxon>
        <taxon>indigoferoid/millettioid clade</taxon>
        <taxon>Phaseoleae</taxon>
        <taxon>Psophocarpus</taxon>
    </lineage>
</organism>
<feature type="transmembrane region" description="Helical" evidence="1">
    <location>
        <begin position="29"/>
        <end position="47"/>
    </location>
</feature>